<evidence type="ECO:0000313" key="3">
    <source>
        <dbReference type="Proteomes" id="UP001356428"/>
    </source>
</evidence>
<dbReference type="EMBL" id="CP109083">
    <property type="protein sequence ID" value="WSB08551.1"/>
    <property type="molecule type" value="Genomic_DNA"/>
</dbReference>
<gene>
    <name evidence="2" type="ORF">OG849_15490</name>
</gene>
<evidence type="ECO:0000313" key="2">
    <source>
        <dbReference type="EMBL" id="WSB08551.1"/>
    </source>
</evidence>
<keyword evidence="3" id="KW-1185">Reference proteome</keyword>
<name>A0ABZ1EWX0_9ACTN</name>
<organism evidence="2 3">
    <name type="scientific">Streptomyces cyaneofuscatus</name>
    <dbReference type="NCBI Taxonomy" id="66883"/>
    <lineage>
        <taxon>Bacteria</taxon>
        <taxon>Bacillati</taxon>
        <taxon>Actinomycetota</taxon>
        <taxon>Actinomycetes</taxon>
        <taxon>Kitasatosporales</taxon>
        <taxon>Streptomycetaceae</taxon>
        <taxon>Streptomyces</taxon>
    </lineage>
</organism>
<dbReference type="Proteomes" id="UP001356428">
    <property type="component" value="Chromosome"/>
</dbReference>
<sequence length="122" mass="13029">MVALWRRKSTGSVPRSMEERKLVSAQHPTPLKSRRAETRRRASGVVDGVIDAVSNPDGTVSLHVRISMPGRVDADRIEVILPPEHMEALAEALAPCPPATARVSRLAVIPCTVGVGTHPVGA</sequence>
<reference evidence="2 3" key="1">
    <citation type="submission" date="2022-10" db="EMBL/GenBank/DDBJ databases">
        <title>The complete genomes of actinobacterial strains from the NBC collection.</title>
        <authorList>
            <person name="Joergensen T.S."/>
            <person name="Alvarez Arevalo M."/>
            <person name="Sterndorff E.B."/>
            <person name="Faurdal D."/>
            <person name="Vuksanovic O."/>
            <person name="Mourched A.-S."/>
            <person name="Charusanti P."/>
            <person name="Shaw S."/>
            <person name="Blin K."/>
            <person name="Weber T."/>
        </authorList>
    </citation>
    <scope>NUCLEOTIDE SEQUENCE [LARGE SCALE GENOMIC DNA]</scope>
    <source>
        <strain evidence="2 3">NBC 01792</strain>
    </source>
</reference>
<proteinExistence type="predicted"/>
<evidence type="ECO:0000256" key="1">
    <source>
        <dbReference type="SAM" id="MobiDB-lite"/>
    </source>
</evidence>
<protein>
    <submittedName>
        <fullName evidence="2">Uncharacterized protein</fullName>
    </submittedName>
</protein>
<feature type="region of interest" description="Disordered" evidence="1">
    <location>
        <begin position="1"/>
        <end position="43"/>
    </location>
</feature>
<dbReference type="RefSeq" id="WP_326705073.1">
    <property type="nucleotide sequence ID" value="NZ_CP109083.1"/>
</dbReference>
<accession>A0ABZ1EWX0</accession>